<keyword evidence="3" id="KW-1185">Reference proteome</keyword>
<comment type="caution">
    <text evidence="2">The sequence shown here is derived from an EMBL/GenBank/DDBJ whole genome shotgun (WGS) entry which is preliminary data.</text>
</comment>
<protein>
    <recommendedName>
        <fullName evidence="1">4Fe-4S ferredoxin-type domain-containing protein</fullName>
    </recommendedName>
</protein>
<feature type="domain" description="4Fe-4S ferredoxin-type" evidence="1">
    <location>
        <begin position="4"/>
        <end position="34"/>
    </location>
</feature>
<organism evidence="2 3">
    <name type="scientific">Raoultibacter massiliensis</name>
    <dbReference type="NCBI Taxonomy" id="1852371"/>
    <lineage>
        <taxon>Bacteria</taxon>
        <taxon>Bacillati</taxon>
        <taxon>Actinomycetota</taxon>
        <taxon>Coriobacteriia</taxon>
        <taxon>Eggerthellales</taxon>
        <taxon>Eggerthellaceae</taxon>
        <taxon>Raoultibacter</taxon>
    </lineage>
</organism>
<dbReference type="RefSeq" id="WP_102374681.1">
    <property type="nucleotide sequence ID" value="NZ_JBBNOP010000004.1"/>
</dbReference>
<evidence type="ECO:0000313" key="3">
    <source>
        <dbReference type="Proteomes" id="UP001487305"/>
    </source>
</evidence>
<accession>A0ABV1JC65</accession>
<reference evidence="2 3" key="1">
    <citation type="submission" date="2024-04" db="EMBL/GenBank/DDBJ databases">
        <title>Human intestinal bacterial collection.</title>
        <authorList>
            <person name="Pauvert C."/>
            <person name="Hitch T.C.A."/>
            <person name="Clavel T."/>
        </authorList>
    </citation>
    <scope>NUCLEOTIDE SEQUENCE [LARGE SCALE GENOMIC DNA]</scope>
    <source>
        <strain evidence="2 3">CLA-KB-H42</strain>
    </source>
</reference>
<dbReference type="PROSITE" id="PS51379">
    <property type="entry name" value="4FE4S_FER_2"/>
    <property type="match status" value="1"/>
</dbReference>
<dbReference type="EMBL" id="JBBNOP010000004">
    <property type="protein sequence ID" value="MEQ3362671.1"/>
    <property type="molecule type" value="Genomic_DNA"/>
</dbReference>
<evidence type="ECO:0000259" key="1">
    <source>
        <dbReference type="PROSITE" id="PS51379"/>
    </source>
</evidence>
<evidence type="ECO:0000313" key="2">
    <source>
        <dbReference type="EMBL" id="MEQ3362671.1"/>
    </source>
</evidence>
<dbReference type="SUPFAM" id="SSF54862">
    <property type="entry name" value="4Fe-4S ferredoxins"/>
    <property type="match status" value="1"/>
</dbReference>
<proteinExistence type="predicted"/>
<name>A0ABV1JC65_9ACTN</name>
<dbReference type="Proteomes" id="UP001487305">
    <property type="component" value="Unassembled WGS sequence"/>
</dbReference>
<sequence>MSNIAMLLNIDRCTGCFACQTACRSNNGFSYKEKWMEVVRRDPGYVDGKLRLYHLVAPTIDKCVECYEKDPNPLCSKLCTTGALHVGPVENLMWLQEKSNVVMFMPKKASNDQ</sequence>
<gene>
    <name evidence="2" type="ORF">AAA083_06750</name>
</gene>
<dbReference type="Gene3D" id="3.30.70.20">
    <property type="match status" value="1"/>
</dbReference>
<dbReference type="InterPro" id="IPR017896">
    <property type="entry name" value="4Fe4S_Fe-S-bd"/>
</dbReference>